<dbReference type="InterPro" id="IPR036388">
    <property type="entry name" value="WH-like_DNA-bd_sf"/>
</dbReference>
<evidence type="ECO:0000256" key="2">
    <source>
        <dbReference type="ARBA" id="ARBA00023125"/>
    </source>
</evidence>
<dbReference type="SUPFAM" id="SSF46785">
    <property type="entry name" value="Winged helix' DNA-binding domain"/>
    <property type="match status" value="1"/>
</dbReference>
<dbReference type="Proteomes" id="UP000614047">
    <property type="component" value="Unassembled WGS sequence"/>
</dbReference>
<sequence>MIDELDGRVIELFAAEPRIGVLEASRRLGVARGTVQARLDRMARQGVIRGFGPEIDPAALGYTVTAFVTLQIRQPGGHDPVAERLAGVPEVIEAHTITGGGDMLCRVVARSNQDLQRVIDMIVDVRGVERASSVISLATQVPQRTLPLVAAAARPRTADGTGADGRGADGTRGNGQGADGGSGSGGSGSGTGGDGSDGGRRPGRRAVEGPPS</sequence>
<evidence type="ECO:0000256" key="1">
    <source>
        <dbReference type="ARBA" id="ARBA00023015"/>
    </source>
</evidence>
<evidence type="ECO:0000313" key="6">
    <source>
        <dbReference type="EMBL" id="MBG6087153.1"/>
    </source>
</evidence>
<dbReference type="EMBL" id="JADOUA010000001">
    <property type="protein sequence ID" value="MBG6087153.1"/>
    <property type="molecule type" value="Genomic_DNA"/>
</dbReference>
<feature type="region of interest" description="Disordered" evidence="4">
    <location>
        <begin position="150"/>
        <end position="212"/>
    </location>
</feature>
<feature type="domain" description="HTH asnC-type" evidence="5">
    <location>
        <begin position="2"/>
        <end position="63"/>
    </location>
</feature>
<dbReference type="InterPro" id="IPR000485">
    <property type="entry name" value="AsnC-type_HTH_dom"/>
</dbReference>
<proteinExistence type="predicted"/>
<dbReference type="AlphaFoldDB" id="A0A931GH84"/>
<gene>
    <name evidence="6" type="ORF">IW256_001266</name>
</gene>
<evidence type="ECO:0000313" key="7">
    <source>
        <dbReference type="Proteomes" id="UP000614047"/>
    </source>
</evidence>
<name>A0A931GH84_9ACTN</name>
<dbReference type="Pfam" id="PF01037">
    <property type="entry name" value="AsnC_trans_reg"/>
    <property type="match status" value="1"/>
</dbReference>
<dbReference type="GO" id="GO:0043200">
    <property type="term" value="P:response to amino acid"/>
    <property type="evidence" value="ECO:0007669"/>
    <property type="project" value="TreeGrafter"/>
</dbReference>
<keyword evidence="7" id="KW-1185">Reference proteome</keyword>
<dbReference type="PANTHER" id="PTHR30154">
    <property type="entry name" value="LEUCINE-RESPONSIVE REGULATORY PROTEIN"/>
    <property type="match status" value="1"/>
</dbReference>
<evidence type="ECO:0000259" key="5">
    <source>
        <dbReference type="PROSITE" id="PS50956"/>
    </source>
</evidence>
<dbReference type="SUPFAM" id="SSF54909">
    <property type="entry name" value="Dimeric alpha+beta barrel"/>
    <property type="match status" value="1"/>
</dbReference>
<keyword evidence="1" id="KW-0805">Transcription regulation</keyword>
<dbReference type="RefSeq" id="WP_197010057.1">
    <property type="nucleotide sequence ID" value="NZ_BAABES010000006.1"/>
</dbReference>
<protein>
    <submittedName>
        <fullName evidence="6">DNA-binding Lrp family transcriptional regulator</fullName>
    </submittedName>
</protein>
<evidence type="ECO:0000256" key="4">
    <source>
        <dbReference type="SAM" id="MobiDB-lite"/>
    </source>
</evidence>
<dbReference type="SMART" id="SM00344">
    <property type="entry name" value="HTH_ASNC"/>
    <property type="match status" value="1"/>
</dbReference>
<comment type="caution">
    <text evidence="6">The sequence shown here is derived from an EMBL/GenBank/DDBJ whole genome shotgun (WGS) entry which is preliminary data.</text>
</comment>
<reference evidence="6" key="1">
    <citation type="submission" date="2020-11" db="EMBL/GenBank/DDBJ databases">
        <title>Sequencing the genomes of 1000 actinobacteria strains.</title>
        <authorList>
            <person name="Klenk H.-P."/>
        </authorList>
    </citation>
    <scope>NUCLEOTIDE SEQUENCE</scope>
    <source>
        <strain evidence="6">DSM 43175</strain>
    </source>
</reference>
<feature type="compositionally biased region" description="Gly residues" evidence="4">
    <location>
        <begin position="162"/>
        <end position="196"/>
    </location>
</feature>
<dbReference type="GO" id="GO:0005829">
    <property type="term" value="C:cytosol"/>
    <property type="evidence" value="ECO:0007669"/>
    <property type="project" value="TreeGrafter"/>
</dbReference>
<keyword evidence="2 6" id="KW-0238">DNA-binding</keyword>
<dbReference type="InterPro" id="IPR011008">
    <property type="entry name" value="Dimeric_a/b-barrel"/>
</dbReference>
<dbReference type="Gene3D" id="1.10.10.10">
    <property type="entry name" value="Winged helix-like DNA-binding domain superfamily/Winged helix DNA-binding domain"/>
    <property type="match status" value="1"/>
</dbReference>
<dbReference type="GO" id="GO:0043565">
    <property type="term" value="F:sequence-specific DNA binding"/>
    <property type="evidence" value="ECO:0007669"/>
    <property type="project" value="InterPro"/>
</dbReference>
<dbReference type="Gene3D" id="3.30.70.920">
    <property type="match status" value="1"/>
</dbReference>
<dbReference type="InterPro" id="IPR036390">
    <property type="entry name" value="WH_DNA-bd_sf"/>
</dbReference>
<dbReference type="PRINTS" id="PR00033">
    <property type="entry name" value="HTHASNC"/>
</dbReference>
<dbReference type="InterPro" id="IPR019887">
    <property type="entry name" value="Tscrpt_reg_AsnC/Lrp_C"/>
</dbReference>
<dbReference type="InterPro" id="IPR019888">
    <property type="entry name" value="Tscrpt_reg_AsnC-like"/>
</dbReference>
<dbReference type="Pfam" id="PF13412">
    <property type="entry name" value="HTH_24"/>
    <property type="match status" value="1"/>
</dbReference>
<keyword evidence="3" id="KW-0804">Transcription</keyword>
<evidence type="ECO:0000256" key="3">
    <source>
        <dbReference type="ARBA" id="ARBA00023163"/>
    </source>
</evidence>
<dbReference type="PANTHER" id="PTHR30154:SF34">
    <property type="entry name" value="TRANSCRIPTIONAL REGULATOR AZLB"/>
    <property type="match status" value="1"/>
</dbReference>
<dbReference type="PROSITE" id="PS50956">
    <property type="entry name" value="HTH_ASNC_2"/>
    <property type="match status" value="1"/>
</dbReference>
<organism evidence="6 7">
    <name type="scientific">Actinomadura viridis</name>
    <dbReference type="NCBI Taxonomy" id="58110"/>
    <lineage>
        <taxon>Bacteria</taxon>
        <taxon>Bacillati</taxon>
        <taxon>Actinomycetota</taxon>
        <taxon>Actinomycetes</taxon>
        <taxon>Streptosporangiales</taxon>
        <taxon>Thermomonosporaceae</taxon>
        <taxon>Actinomadura</taxon>
    </lineage>
</organism>
<accession>A0A931GH84</accession>